<dbReference type="PROSITE" id="PS50303">
    <property type="entry name" value="PUM_HD"/>
    <property type="match status" value="1"/>
</dbReference>
<feature type="repeat" description="Pumilio" evidence="5">
    <location>
        <begin position="508"/>
        <end position="544"/>
    </location>
</feature>
<keyword evidence="1 6" id="KW-0479">Metal-binding</keyword>
<dbReference type="GO" id="GO:0008270">
    <property type="term" value="F:zinc ion binding"/>
    <property type="evidence" value="ECO:0007669"/>
    <property type="project" value="UniProtKB-KW"/>
</dbReference>
<reference evidence="10 11" key="1">
    <citation type="submission" date="2015-11" db="EMBL/GenBank/DDBJ databases">
        <title>Genomes and virulence difference between two physiological races of Phytophthora nicotianae.</title>
        <authorList>
            <person name="Liu H."/>
            <person name="Ma X."/>
            <person name="Yu H."/>
            <person name="Fang D."/>
            <person name="Li Y."/>
            <person name="Wang X."/>
            <person name="Wang W."/>
            <person name="Dong Y."/>
            <person name="Xiao B."/>
        </authorList>
    </citation>
    <scope>NUCLEOTIDE SEQUENCE [LARGE SCALE GENOMIC DNA]</scope>
    <source>
        <strain evidence="11">race 1</strain>
    </source>
</reference>
<feature type="compositionally biased region" description="Low complexity" evidence="7">
    <location>
        <begin position="261"/>
        <end position="270"/>
    </location>
</feature>
<dbReference type="GO" id="GO:0003729">
    <property type="term" value="F:mRNA binding"/>
    <property type="evidence" value="ECO:0007669"/>
    <property type="project" value="TreeGrafter"/>
</dbReference>
<feature type="region of interest" description="Disordered" evidence="7">
    <location>
        <begin position="646"/>
        <end position="668"/>
    </location>
</feature>
<evidence type="ECO:0000256" key="2">
    <source>
        <dbReference type="ARBA" id="ARBA00022737"/>
    </source>
</evidence>
<dbReference type="GO" id="GO:0010608">
    <property type="term" value="P:post-transcriptional regulation of gene expression"/>
    <property type="evidence" value="ECO:0007669"/>
    <property type="project" value="TreeGrafter"/>
</dbReference>
<accession>A0A0W8D4Y9</accession>
<dbReference type="SUPFAM" id="SSF48371">
    <property type="entry name" value="ARM repeat"/>
    <property type="match status" value="1"/>
</dbReference>
<dbReference type="PROSITE" id="PS50302">
    <property type="entry name" value="PUM"/>
    <property type="match status" value="2"/>
</dbReference>
<evidence type="ECO:0000259" key="8">
    <source>
        <dbReference type="PROSITE" id="PS50103"/>
    </source>
</evidence>
<feature type="compositionally biased region" description="Basic and acidic residues" evidence="7">
    <location>
        <begin position="44"/>
        <end position="53"/>
    </location>
</feature>
<feature type="region of interest" description="Disordered" evidence="7">
    <location>
        <begin position="1"/>
        <end position="71"/>
    </location>
</feature>
<evidence type="ECO:0000256" key="7">
    <source>
        <dbReference type="SAM" id="MobiDB-lite"/>
    </source>
</evidence>
<feature type="repeat" description="Pumilio" evidence="5">
    <location>
        <begin position="545"/>
        <end position="580"/>
    </location>
</feature>
<protein>
    <recommendedName>
        <fullName evidence="12">C3H1-type domain-containing protein</fullName>
    </recommendedName>
</protein>
<name>A0A0W8D4Y9_PHYNI</name>
<keyword evidence="2" id="KW-0677">Repeat</keyword>
<proteinExistence type="predicted"/>
<dbReference type="InterPro" id="IPR016024">
    <property type="entry name" value="ARM-type_fold"/>
</dbReference>
<evidence type="ECO:0000259" key="9">
    <source>
        <dbReference type="PROSITE" id="PS50303"/>
    </source>
</evidence>
<feature type="compositionally biased region" description="Low complexity" evidence="7">
    <location>
        <begin position="17"/>
        <end position="29"/>
    </location>
</feature>
<evidence type="ECO:0000313" key="10">
    <source>
        <dbReference type="EMBL" id="KUF91471.1"/>
    </source>
</evidence>
<evidence type="ECO:0000256" key="3">
    <source>
        <dbReference type="ARBA" id="ARBA00022771"/>
    </source>
</evidence>
<feature type="compositionally biased region" description="Polar residues" evidence="7">
    <location>
        <begin position="221"/>
        <end position="238"/>
    </location>
</feature>
<dbReference type="SMART" id="SM00025">
    <property type="entry name" value="Pumilio"/>
    <property type="match status" value="3"/>
</dbReference>
<keyword evidence="4 6" id="KW-0862">Zinc</keyword>
<feature type="domain" description="C3H1-type" evidence="8">
    <location>
        <begin position="382"/>
        <end position="409"/>
    </location>
</feature>
<feature type="zinc finger region" description="C3H1-type" evidence="6">
    <location>
        <begin position="382"/>
        <end position="409"/>
    </location>
</feature>
<sequence length="1064" mass="117889">MKYNEEELTAASSPTGSDNNPSNDASSSATEAASNDVLPPRSNQETHEQEKASNAEVTKVSSERPIEIKVRKARQPMEMLPSHNSRRKNSIEMFLSQSPSQALGGDFLKLSLDDRQMSLQANERATNVSNGVSTSASAAGNVNSYASGQFQLNPVQESPNEYGLAGRYRQPQAAQQERFRGGRDAQQPHMPTSLSLSRSSTVPGTSSAPNAAYNGAYTLSPRMSSEDSWSGSQDGDNNALYQEQMHDYYGNQMAPSYALEQQQYRQQQYRSPQTANGSYGYGNAPSRAQMASGQWNPMVVGPHPPAGMYDVAGNNMYMNPRSSPMRHPHAQMGYASQQQVAMGMRGGHTNSRAHGRNMYSRMTPPLPEASPPHSPRKNMGMQMGMKQCKFFLQGHCRMGSKCKFVHQGGAQTPEHVGHSARQNASMMYQQRMMMSPPPSHMMQQQRHHGDDLGHGSFGGRQSRMYRSENAGANGMSLGLMNGGSMSAPMMGGSANDPSSLSAALSVEDIQNRVFAMSKDQNGCRLLQEQLDYEDRADLCEVIYQESLEHLAEMMVDPFGNYLFQKLLERVNEKQRLVIIRRVSSNLVAAALNLHGTRSVQKVVEVCATSPDVIEEDYEDEEGKIMAMYDRSIEGSYATAATAGATSSSSVPSIESTSALSPSQPLSSSSNTAGIMLYINDLLPITDIPRREKARKAVEHAALRVNTELRALYRECIKESRRSLASTSNDPDDTGILLELFECRQLLSQCGFYFTSGQLETFMQDIRKAQRASALACASSMNIAECFLEDLPAENHLKHPLDPSRLEVIPWDELLLFREFVELLVRIGYSWVTTAEADGMIELSGSIDSTVFLVDVFSDLYDQMMRERQEALNQSSSTWLSLLRAELMGKKLHNIFTKHHDHLQILYNSCTTTSVLRLDEDISEQESEQEPIDKGEPEVSIRSVLIMLRNEPPVDTPIFTSEFQIRDALSALNRAFAASSPPLKPELLRSVASGSSSEDNQVSEPDAFFMSTKLVFSEFLDAIATVLFAKQNMVANKRQTPQEFPLYVLVDQFMQSLKVEGHRVV</sequence>
<dbReference type="Pfam" id="PF00806">
    <property type="entry name" value="PUF"/>
    <property type="match status" value="3"/>
</dbReference>
<dbReference type="Gene3D" id="2.30.30.1190">
    <property type="match status" value="1"/>
</dbReference>
<feature type="domain" description="PUM-HD" evidence="9">
    <location>
        <begin position="485"/>
        <end position="899"/>
    </location>
</feature>
<dbReference type="PROSITE" id="PS50103">
    <property type="entry name" value="ZF_C3H1"/>
    <property type="match status" value="1"/>
</dbReference>
<dbReference type="InterPro" id="IPR033133">
    <property type="entry name" value="PUM-HD"/>
</dbReference>
<dbReference type="AlphaFoldDB" id="A0A0W8D4Y9"/>
<evidence type="ECO:0008006" key="12">
    <source>
        <dbReference type="Google" id="ProtNLM"/>
    </source>
</evidence>
<dbReference type="Proteomes" id="UP000054636">
    <property type="component" value="Unassembled WGS sequence"/>
</dbReference>
<dbReference type="InterPro" id="IPR000571">
    <property type="entry name" value="Znf_CCCH"/>
</dbReference>
<evidence type="ECO:0000256" key="5">
    <source>
        <dbReference type="PROSITE-ProRule" id="PRU00317"/>
    </source>
</evidence>
<gene>
    <name evidence="10" type="ORF">AM588_10003108</name>
</gene>
<feature type="region of interest" description="Disordered" evidence="7">
    <location>
        <begin position="169"/>
        <end position="238"/>
    </location>
</feature>
<organism evidence="10 11">
    <name type="scientific">Phytophthora nicotianae</name>
    <name type="common">Potato buckeye rot agent</name>
    <name type="synonym">Phytophthora parasitica</name>
    <dbReference type="NCBI Taxonomy" id="4792"/>
    <lineage>
        <taxon>Eukaryota</taxon>
        <taxon>Sar</taxon>
        <taxon>Stramenopiles</taxon>
        <taxon>Oomycota</taxon>
        <taxon>Peronosporomycetes</taxon>
        <taxon>Peronosporales</taxon>
        <taxon>Peronosporaceae</taxon>
        <taxon>Phytophthora</taxon>
    </lineage>
</organism>
<dbReference type="PANTHER" id="PTHR12537">
    <property type="entry name" value="RNA BINDING PROTEIN PUMILIO-RELATED"/>
    <property type="match status" value="1"/>
</dbReference>
<feature type="compositionally biased region" description="Polar residues" evidence="7">
    <location>
        <begin position="189"/>
        <end position="209"/>
    </location>
</feature>
<comment type="caution">
    <text evidence="10">The sequence shown here is derived from an EMBL/GenBank/DDBJ whole genome shotgun (WGS) entry which is preliminary data.</text>
</comment>
<keyword evidence="3 6" id="KW-0863">Zinc-finger</keyword>
<dbReference type="PANTHER" id="PTHR12537:SF13">
    <property type="entry name" value="PUMILIO HOMOLOGY DOMAIN FAMILY MEMBER 4"/>
    <property type="match status" value="1"/>
</dbReference>
<evidence type="ECO:0000256" key="6">
    <source>
        <dbReference type="PROSITE-ProRule" id="PRU00723"/>
    </source>
</evidence>
<dbReference type="InterPro" id="IPR011989">
    <property type="entry name" value="ARM-like"/>
</dbReference>
<dbReference type="GO" id="GO:0005737">
    <property type="term" value="C:cytoplasm"/>
    <property type="evidence" value="ECO:0007669"/>
    <property type="project" value="TreeGrafter"/>
</dbReference>
<dbReference type="InterPro" id="IPR036855">
    <property type="entry name" value="Znf_CCCH_sf"/>
</dbReference>
<dbReference type="InterPro" id="IPR001313">
    <property type="entry name" value="Pumilio_RNA-bd_rpt"/>
</dbReference>
<dbReference type="SUPFAM" id="SSF90229">
    <property type="entry name" value="CCCH zinc finger"/>
    <property type="match status" value="1"/>
</dbReference>
<feature type="region of interest" description="Disordered" evidence="7">
    <location>
        <begin position="261"/>
        <end position="285"/>
    </location>
</feature>
<evidence type="ECO:0000313" key="11">
    <source>
        <dbReference type="Proteomes" id="UP000054636"/>
    </source>
</evidence>
<dbReference type="EMBL" id="LNFP01000575">
    <property type="protein sequence ID" value="KUF91471.1"/>
    <property type="molecule type" value="Genomic_DNA"/>
</dbReference>
<feature type="compositionally biased region" description="Basic and acidic residues" evidence="7">
    <location>
        <begin position="61"/>
        <end position="70"/>
    </location>
</feature>
<evidence type="ECO:0000256" key="4">
    <source>
        <dbReference type="ARBA" id="ARBA00022833"/>
    </source>
</evidence>
<evidence type="ECO:0000256" key="1">
    <source>
        <dbReference type="ARBA" id="ARBA00022723"/>
    </source>
</evidence>
<dbReference type="Gene3D" id="1.25.10.10">
    <property type="entry name" value="Leucine-rich Repeat Variant"/>
    <property type="match status" value="1"/>
</dbReference>